<organism evidence="8 9">
    <name type="scientific">Pendulispora brunnea</name>
    <dbReference type="NCBI Taxonomy" id="2905690"/>
    <lineage>
        <taxon>Bacteria</taxon>
        <taxon>Pseudomonadati</taxon>
        <taxon>Myxococcota</taxon>
        <taxon>Myxococcia</taxon>
        <taxon>Myxococcales</taxon>
        <taxon>Sorangiineae</taxon>
        <taxon>Pendulisporaceae</taxon>
        <taxon>Pendulispora</taxon>
    </lineage>
</organism>
<dbReference type="Gene3D" id="1.10.40.30">
    <property type="entry name" value="Fumarase/aspartase (C-terminal domain)"/>
    <property type="match status" value="1"/>
</dbReference>
<reference evidence="8 9" key="1">
    <citation type="submission" date="2021-12" db="EMBL/GenBank/DDBJ databases">
        <title>Discovery of the Pendulisporaceae a myxobacterial family with distinct sporulation behavior and unique specialized metabolism.</title>
        <authorList>
            <person name="Garcia R."/>
            <person name="Popoff A."/>
            <person name="Bader C.D."/>
            <person name="Loehr J."/>
            <person name="Walesch S."/>
            <person name="Walt C."/>
            <person name="Boldt J."/>
            <person name="Bunk B."/>
            <person name="Haeckl F.J.F.P.J."/>
            <person name="Gunesch A.P."/>
            <person name="Birkelbach J."/>
            <person name="Nuebel U."/>
            <person name="Pietschmann T."/>
            <person name="Bach T."/>
            <person name="Mueller R."/>
        </authorList>
    </citation>
    <scope>NUCLEOTIDE SEQUENCE [LARGE SCALE GENOMIC DNA]</scope>
    <source>
        <strain evidence="8 9">MSr12523</strain>
    </source>
</reference>
<dbReference type="InterPro" id="IPR029419">
    <property type="entry name" value="Arg_succ_lyase_C"/>
</dbReference>
<evidence type="ECO:0000256" key="1">
    <source>
        <dbReference type="ARBA" id="ARBA00000985"/>
    </source>
</evidence>
<protein>
    <recommendedName>
        <fullName evidence="3 5">Argininosuccinate lyase</fullName>
        <ecNumber evidence="3 5">4.3.2.1</ecNumber>
    </recommendedName>
</protein>
<dbReference type="PANTHER" id="PTHR43814">
    <property type="entry name" value="ARGININOSUCCINATE LYASE"/>
    <property type="match status" value="1"/>
</dbReference>
<dbReference type="PRINTS" id="PR00149">
    <property type="entry name" value="FUMRATELYASE"/>
</dbReference>
<dbReference type="RefSeq" id="WP_394849178.1">
    <property type="nucleotide sequence ID" value="NZ_CP089982.1"/>
</dbReference>
<evidence type="ECO:0000256" key="2">
    <source>
        <dbReference type="ARBA" id="ARBA00004941"/>
    </source>
</evidence>
<dbReference type="InterPro" id="IPR009049">
    <property type="entry name" value="Argininosuccinate_lyase"/>
</dbReference>
<dbReference type="SUPFAM" id="SSF48557">
    <property type="entry name" value="L-aspartase-like"/>
    <property type="match status" value="1"/>
</dbReference>
<dbReference type="Proteomes" id="UP001379533">
    <property type="component" value="Chromosome"/>
</dbReference>
<sequence length="484" mass="52515">MENTGRITRTIRRTARDILFGPTADAALDAELPFIAQVDRAHVVMLAESALIDRNTAAALLSAIDQLRRTRFEPLRGRTAPRGVYLLYEDHLITETGMSVGGMLQLGRSRNDLNATAQKLRLRAPWVRLVRESLYLQTILLRRANRHAGVVMPAYTHFQAAVPITYGHYLAGIAASLDRDLDALWGTSSLFDVSPLGAGAVGGTSLPIRAERTADLLGFARPTAHSIDAVAARDGVLRVLAAASILGVTLSRMAADFLLWSTSEFDFLSFPDHLVGSSSMMPQKRNVYFLEHVQGRAAAALGAFTHAVHACHAKPFTNSIAVGTEAVSAVWDALRKTTEAVILLRLIAAEAEPRRPIMEARARDGHTSATELANRLVGQGHVPFRTAHHTVGAFVRTALENGEPLEDVARRGLREAGVSTDGLDAASVALASQYGGGPGSTKLALQELVSHWRTHRTRLRAKTQFWRDADHALDRAAAHILSNE</sequence>
<dbReference type="Pfam" id="PF00206">
    <property type="entry name" value="Lyase_1"/>
    <property type="match status" value="1"/>
</dbReference>
<comment type="pathway">
    <text evidence="2">Amino-acid biosynthesis; L-arginine biosynthesis; L-arginine from L-ornithine and carbamoyl phosphate: step 3/3.</text>
</comment>
<evidence type="ECO:0000313" key="8">
    <source>
        <dbReference type="EMBL" id="WXA98564.1"/>
    </source>
</evidence>
<keyword evidence="4" id="KW-0028">Amino-acid biosynthesis</keyword>
<dbReference type="Gene3D" id="1.20.200.10">
    <property type="entry name" value="Fumarase/aspartase (Central domain)"/>
    <property type="match status" value="1"/>
</dbReference>
<comment type="catalytic activity">
    <reaction evidence="1">
        <text>2-(N(omega)-L-arginino)succinate = fumarate + L-arginine</text>
        <dbReference type="Rhea" id="RHEA:24020"/>
        <dbReference type="ChEBI" id="CHEBI:29806"/>
        <dbReference type="ChEBI" id="CHEBI:32682"/>
        <dbReference type="ChEBI" id="CHEBI:57472"/>
        <dbReference type="EC" id="4.3.2.1"/>
    </reaction>
</comment>
<feature type="domain" description="Argininosuccinate lyase C-terminal" evidence="7">
    <location>
        <begin position="367"/>
        <end position="414"/>
    </location>
</feature>
<keyword evidence="4" id="KW-0055">Arginine biosynthesis</keyword>
<evidence type="ECO:0000256" key="3">
    <source>
        <dbReference type="ARBA" id="ARBA00012338"/>
    </source>
</evidence>
<keyword evidence="9" id="KW-1185">Reference proteome</keyword>
<dbReference type="NCBIfam" id="TIGR00838">
    <property type="entry name" value="argH"/>
    <property type="match status" value="1"/>
</dbReference>
<keyword evidence="8" id="KW-0456">Lyase</keyword>
<feature type="domain" description="Fumarate lyase N-terminal" evidence="6">
    <location>
        <begin position="98"/>
        <end position="301"/>
    </location>
</feature>
<dbReference type="InterPro" id="IPR024083">
    <property type="entry name" value="Fumarase/histidase_N"/>
</dbReference>
<dbReference type="InterPro" id="IPR022761">
    <property type="entry name" value="Fumarate_lyase_N"/>
</dbReference>
<dbReference type="InterPro" id="IPR000362">
    <property type="entry name" value="Fumarate_lyase_fam"/>
</dbReference>
<evidence type="ECO:0000259" key="7">
    <source>
        <dbReference type="Pfam" id="PF14698"/>
    </source>
</evidence>
<dbReference type="Gene3D" id="1.10.275.10">
    <property type="entry name" value="Fumarase/aspartase (N-terminal domain)"/>
    <property type="match status" value="1"/>
</dbReference>
<name>A0ABZ2KJ32_9BACT</name>
<dbReference type="CDD" id="cd01359">
    <property type="entry name" value="Argininosuccinate_lyase"/>
    <property type="match status" value="1"/>
</dbReference>
<evidence type="ECO:0000256" key="4">
    <source>
        <dbReference type="ARBA" id="ARBA00022571"/>
    </source>
</evidence>
<dbReference type="EC" id="4.3.2.1" evidence="3 5"/>
<dbReference type="PRINTS" id="PR00145">
    <property type="entry name" value="ARGSUCLYASE"/>
</dbReference>
<gene>
    <name evidence="8" type="primary">argH</name>
    <name evidence="8" type="ORF">LZC95_17235</name>
</gene>
<dbReference type="Pfam" id="PF14698">
    <property type="entry name" value="ASL_C2"/>
    <property type="match status" value="1"/>
</dbReference>
<evidence type="ECO:0000313" key="9">
    <source>
        <dbReference type="Proteomes" id="UP001379533"/>
    </source>
</evidence>
<evidence type="ECO:0000259" key="6">
    <source>
        <dbReference type="Pfam" id="PF00206"/>
    </source>
</evidence>
<dbReference type="PANTHER" id="PTHR43814:SF1">
    <property type="entry name" value="ARGININOSUCCINATE LYASE"/>
    <property type="match status" value="1"/>
</dbReference>
<accession>A0ABZ2KJ32</accession>
<proteinExistence type="predicted"/>
<dbReference type="GO" id="GO:0004056">
    <property type="term" value="F:argininosuccinate lyase activity"/>
    <property type="evidence" value="ECO:0007669"/>
    <property type="project" value="UniProtKB-EC"/>
</dbReference>
<dbReference type="InterPro" id="IPR008948">
    <property type="entry name" value="L-Aspartase-like"/>
</dbReference>
<dbReference type="EMBL" id="CP089982">
    <property type="protein sequence ID" value="WXA98564.1"/>
    <property type="molecule type" value="Genomic_DNA"/>
</dbReference>
<evidence type="ECO:0000256" key="5">
    <source>
        <dbReference type="NCBIfam" id="TIGR00838"/>
    </source>
</evidence>